<reference evidence="1" key="1">
    <citation type="submission" date="2023-07" db="EMBL/GenBank/DDBJ databases">
        <title>Sorghum-associated microbial communities from plants grown in Nebraska, USA.</title>
        <authorList>
            <person name="Schachtman D."/>
        </authorList>
    </citation>
    <scope>NUCLEOTIDE SEQUENCE</scope>
    <source>
        <strain evidence="1">BE261</strain>
    </source>
</reference>
<evidence type="ECO:0000313" key="2">
    <source>
        <dbReference type="Proteomes" id="UP001262032"/>
    </source>
</evidence>
<protein>
    <submittedName>
        <fullName evidence="1">Uncharacterized protein</fullName>
    </submittedName>
</protein>
<proteinExistence type="predicted"/>
<accession>A0AAW8NA96</accession>
<name>A0AAW8NA96_PSEOX</name>
<organism evidence="1 2">
    <name type="scientific">Pseudarthrobacter oxydans</name>
    <name type="common">Arthrobacter oxydans</name>
    <dbReference type="NCBI Taxonomy" id="1671"/>
    <lineage>
        <taxon>Bacteria</taxon>
        <taxon>Bacillati</taxon>
        <taxon>Actinomycetota</taxon>
        <taxon>Actinomycetes</taxon>
        <taxon>Micrococcales</taxon>
        <taxon>Micrococcaceae</taxon>
        <taxon>Pseudarthrobacter</taxon>
    </lineage>
</organism>
<evidence type="ECO:0000313" key="1">
    <source>
        <dbReference type="EMBL" id="MDR7163941.1"/>
    </source>
</evidence>
<dbReference type="EMBL" id="JAVDWN010000005">
    <property type="protein sequence ID" value="MDR7163941.1"/>
    <property type="molecule type" value="Genomic_DNA"/>
</dbReference>
<dbReference type="GeneID" id="97422879"/>
<dbReference type="RefSeq" id="WP_310112471.1">
    <property type="nucleotide sequence ID" value="NZ_JAVDTN010000007.1"/>
</dbReference>
<dbReference type="Proteomes" id="UP001262032">
    <property type="component" value="Unassembled WGS sequence"/>
</dbReference>
<dbReference type="AlphaFoldDB" id="A0AAW8NA96"/>
<feature type="non-terminal residue" evidence="1">
    <location>
        <position position="1"/>
    </location>
</feature>
<gene>
    <name evidence="1" type="ORF">J2X12_001956</name>
</gene>
<sequence length="67" mass="7799">EWDVRVSSKEDPGGHADVYWPGSLHHSTGHYSTAPMIQYTGWPVLLADFDQMWDLMYSNHKFFEPTQ</sequence>
<comment type="caution">
    <text evidence="1">The sequence shown here is derived from an EMBL/GenBank/DDBJ whole genome shotgun (WGS) entry which is preliminary data.</text>
</comment>